<dbReference type="GO" id="GO:0004523">
    <property type="term" value="F:RNA-DNA hybrid ribonuclease activity"/>
    <property type="evidence" value="ECO:0007669"/>
    <property type="project" value="InterPro"/>
</dbReference>
<dbReference type="STRING" id="1611254.A0A2G5TZ55"/>
<feature type="domain" description="RNase H type-1" evidence="1">
    <location>
        <begin position="57"/>
        <end position="106"/>
    </location>
</feature>
<accession>A0A2G5TZ55</accession>
<comment type="caution">
    <text evidence="2">The sequence shown here is derived from an EMBL/GenBank/DDBJ whole genome shotgun (WGS) entry which is preliminary data.</text>
</comment>
<dbReference type="Gene3D" id="3.30.420.10">
    <property type="entry name" value="Ribonuclease H-like superfamily/Ribonuclease H"/>
    <property type="match status" value="1"/>
</dbReference>
<organism evidence="2 3">
    <name type="scientific">Caenorhabditis nigoni</name>
    <dbReference type="NCBI Taxonomy" id="1611254"/>
    <lineage>
        <taxon>Eukaryota</taxon>
        <taxon>Metazoa</taxon>
        <taxon>Ecdysozoa</taxon>
        <taxon>Nematoda</taxon>
        <taxon>Chromadorea</taxon>
        <taxon>Rhabditida</taxon>
        <taxon>Rhabditina</taxon>
        <taxon>Rhabditomorpha</taxon>
        <taxon>Rhabditoidea</taxon>
        <taxon>Rhabditidae</taxon>
        <taxon>Peloderinae</taxon>
        <taxon>Caenorhabditis</taxon>
    </lineage>
</organism>
<name>A0A2G5TZ55_9PELO</name>
<evidence type="ECO:0000259" key="1">
    <source>
        <dbReference type="Pfam" id="PF13456"/>
    </source>
</evidence>
<proteinExistence type="predicted"/>
<keyword evidence="3" id="KW-1185">Reference proteome</keyword>
<dbReference type="SUPFAM" id="SSF53098">
    <property type="entry name" value="Ribonuclease H-like"/>
    <property type="match status" value="1"/>
</dbReference>
<sequence length="135" mass="15410">MYIKRAELSGKASFCQKMTTAVVHVSGYSKPIGLEDHQMCYTAYWGVDHPNSHQAVVEGYLNKVHVELFAARMAIRTAAKQKYSRIIVRCDSRFAYDQIKNSANFARAPEEILHLVASIHDYKKQILVEVEFSEN</sequence>
<dbReference type="InterPro" id="IPR012337">
    <property type="entry name" value="RNaseH-like_sf"/>
</dbReference>
<evidence type="ECO:0000313" key="2">
    <source>
        <dbReference type="EMBL" id="PIC32523.1"/>
    </source>
</evidence>
<dbReference type="EMBL" id="PDUG01000004">
    <property type="protein sequence ID" value="PIC32523.1"/>
    <property type="molecule type" value="Genomic_DNA"/>
</dbReference>
<dbReference type="Pfam" id="PF13456">
    <property type="entry name" value="RVT_3"/>
    <property type="match status" value="1"/>
</dbReference>
<dbReference type="OrthoDB" id="5811845at2759"/>
<evidence type="ECO:0000313" key="3">
    <source>
        <dbReference type="Proteomes" id="UP000230233"/>
    </source>
</evidence>
<dbReference type="Proteomes" id="UP000230233">
    <property type="component" value="Chromosome IV"/>
</dbReference>
<dbReference type="InterPro" id="IPR002156">
    <property type="entry name" value="RNaseH_domain"/>
</dbReference>
<reference evidence="3" key="1">
    <citation type="submission" date="2017-10" db="EMBL/GenBank/DDBJ databases">
        <title>Rapid genome shrinkage in a self-fertile nematode reveals novel sperm competition proteins.</title>
        <authorList>
            <person name="Yin D."/>
            <person name="Schwarz E.M."/>
            <person name="Thomas C.G."/>
            <person name="Felde R.L."/>
            <person name="Korf I.F."/>
            <person name="Cutter A.D."/>
            <person name="Schartner C.M."/>
            <person name="Ralston E.J."/>
            <person name="Meyer B.J."/>
            <person name="Haag E.S."/>
        </authorList>
    </citation>
    <scope>NUCLEOTIDE SEQUENCE [LARGE SCALE GENOMIC DNA]</scope>
    <source>
        <strain evidence="3">JU1422</strain>
    </source>
</reference>
<gene>
    <name evidence="2" type="primary">Cnig_chr_IV.g12825</name>
    <name evidence="2" type="ORF">B9Z55_012825</name>
</gene>
<dbReference type="InterPro" id="IPR036397">
    <property type="entry name" value="RNaseH_sf"/>
</dbReference>
<dbReference type="GO" id="GO:0003676">
    <property type="term" value="F:nucleic acid binding"/>
    <property type="evidence" value="ECO:0007669"/>
    <property type="project" value="InterPro"/>
</dbReference>
<dbReference type="AlphaFoldDB" id="A0A2G5TZ55"/>
<protein>
    <recommendedName>
        <fullName evidence="1">RNase H type-1 domain-containing protein</fullName>
    </recommendedName>
</protein>